<feature type="region of interest" description="Disordered" evidence="2">
    <location>
        <begin position="172"/>
        <end position="195"/>
    </location>
</feature>
<protein>
    <recommendedName>
        <fullName evidence="3">Transcription factor Iwr1 domain-containing protein</fullName>
    </recommendedName>
</protein>
<dbReference type="Pfam" id="PF08574">
    <property type="entry name" value="Iwr1"/>
    <property type="match status" value="1"/>
</dbReference>
<comment type="similarity">
    <text evidence="1">Belongs to the IWR1/SLC7A6OS family.</text>
</comment>
<dbReference type="PANTHER" id="PTHR28063:SF1">
    <property type="entry name" value="RNA POLYMERASE II NUCLEAR LOCALIZATION PROTEIN IWR1"/>
    <property type="match status" value="1"/>
</dbReference>
<accession>A0A9P4R3X3</accession>
<keyword evidence="5" id="KW-1185">Reference proteome</keyword>
<dbReference type="InterPro" id="IPR040150">
    <property type="entry name" value="Iwr1"/>
</dbReference>
<evidence type="ECO:0000259" key="3">
    <source>
        <dbReference type="Pfam" id="PF08574"/>
    </source>
</evidence>
<feature type="compositionally biased region" description="Basic residues" evidence="2">
    <location>
        <begin position="62"/>
        <end position="71"/>
    </location>
</feature>
<dbReference type="GO" id="GO:0006606">
    <property type="term" value="P:protein import into nucleus"/>
    <property type="evidence" value="ECO:0007669"/>
    <property type="project" value="InterPro"/>
</dbReference>
<dbReference type="OrthoDB" id="6255506at2759"/>
<dbReference type="EMBL" id="ML996130">
    <property type="protein sequence ID" value="KAF2735996.1"/>
    <property type="molecule type" value="Genomic_DNA"/>
</dbReference>
<name>A0A9P4R3X3_9PLEO</name>
<dbReference type="AlphaFoldDB" id="A0A9P4R3X3"/>
<gene>
    <name evidence="4" type="ORF">EJ04DRAFT_551671</name>
</gene>
<evidence type="ECO:0000256" key="2">
    <source>
        <dbReference type="SAM" id="MobiDB-lite"/>
    </source>
</evidence>
<feature type="compositionally biased region" description="Low complexity" evidence="2">
    <location>
        <begin position="136"/>
        <end position="157"/>
    </location>
</feature>
<evidence type="ECO:0000313" key="4">
    <source>
        <dbReference type="EMBL" id="KAF2735996.1"/>
    </source>
</evidence>
<feature type="compositionally biased region" description="Acidic residues" evidence="2">
    <location>
        <begin position="292"/>
        <end position="301"/>
    </location>
</feature>
<dbReference type="PANTHER" id="PTHR28063">
    <property type="entry name" value="RNA POLYMERASE II NUCLEAR LOCALIZATION PROTEIN IWR1"/>
    <property type="match status" value="1"/>
</dbReference>
<proteinExistence type="inferred from homology"/>
<dbReference type="GO" id="GO:0005737">
    <property type="term" value="C:cytoplasm"/>
    <property type="evidence" value="ECO:0007669"/>
    <property type="project" value="TreeGrafter"/>
</dbReference>
<reference evidence="4" key="1">
    <citation type="journal article" date="2020" name="Stud. Mycol.">
        <title>101 Dothideomycetes genomes: a test case for predicting lifestyles and emergence of pathogens.</title>
        <authorList>
            <person name="Haridas S."/>
            <person name="Albert R."/>
            <person name="Binder M."/>
            <person name="Bloem J."/>
            <person name="Labutti K."/>
            <person name="Salamov A."/>
            <person name="Andreopoulos B."/>
            <person name="Baker S."/>
            <person name="Barry K."/>
            <person name="Bills G."/>
            <person name="Bluhm B."/>
            <person name="Cannon C."/>
            <person name="Castanera R."/>
            <person name="Culley D."/>
            <person name="Daum C."/>
            <person name="Ezra D."/>
            <person name="Gonzalez J."/>
            <person name="Henrissat B."/>
            <person name="Kuo A."/>
            <person name="Liang C."/>
            <person name="Lipzen A."/>
            <person name="Lutzoni F."/>
            <person name="Magnuson J."/>
            <person name="Mondo S."/>
            <person name="Nolan M."/>
            <person name="Ohm R."/>
            <person name="Pangilinan J."/>
            <person name="Park H.-J."/>
            <person name="Ramirez L."/>
            <person name="Alfaro M."/>
            <person name="Sun H."/>
            <person name="Tritt A."/>
            <person name="Yoshinaga Y."/>
            <person name="Zwiers L.-H."/>
            <person name="Turgeon B."/>
            <person name="Goodwin S."/>
            <person name="Spatafora J."/>
            <person name="Crous P."/>
            <person name="Grigoriev I."/>
        </authorList>
    </citation>
    <scope>NUCLEOTIDE SEQUENCE</scope>
    <source>
        <strain evidence="4">CBS 125425</strain>
    </source>
</reference>
<feature type="region of interest" description="Disordered" evidence="2">
    <location>
        <begin position="1"/>
        <end position="88"/>
    </location>
</feature>
<feature type="compositionally biased region" description="Basic and acidic residues" evidence="2">
    <location>
        <begin position="15"/>
        <end position="48"/>
    </location>
</feature>
<dbReference type="InterPro" id="IPR013883">
    <property type="entry name" value="TF_Iwr1_dom"/>
</dbReference>
<feature type="region of interest" description="Disordered" evidence="2">
    <location>
        <begin position="128"/>
        <end position="157"/>
    </location>
</feature>
<sequence length="357" mass="40198">MYRNAPQLLNVKRKRNEEPVHTLVVERTKKRARQDGSETPEHVEDTPSKSKPVGEGSVVYRRIVKAHHPSRQLKTASPSNTPQRTFRVSGNFGPVVLIEDTPTKEQNEKPEVVVEDIEGEAMELDTAKAPRKRPGARAAVLRPPAPAADRSASPQPSQDIVRELEEFANEVEKEAAAPQYKPKAPKMRFKERHPEAAAKLAAENENYKRTKEAQEQADLMDTDDYVYDTYVRDTTVTETDVVMTDLTDSSSIGVILLSEEDEAFWFDDSDSDREFDTDEDDENAEGYHGNDYPEDELSSDDEFGRNEYQYFHGASDDEYDLGNASDSDAFSGDDEEGPARRLRNFLADPKPKPQATT</sequence>
<evidence type="ECO:0000313" key="5">
    <source>
        <dbReference type="Proteomes" id="UP000799444"/>
    </source>
</evidence>
<evidence type="ECO:0000256" key="1">
    <source>
        <dbReference type="ARBA" id="ARBA00010218"/>
    </source>
</evidence>
<feature type="region of interest" description="Disordered" evidence="2">
    <location>
        <begin position="266"/>
        <end position="357"/>
    </location>
</feature>
<comment type="caution">
    <text evidence="4">The sequence shown here is derived from an EMBL/GenBank/DDBJ whole genome shotgun (WGS) entry which is preliminary data.</text>
</comment>
<feature type="domain" description="Transcription factor Iwr1" evidence="3">
    <location>
        <begin position="223"/>
        <end position="296"/>
    </location>
</feature>
<organism evidence="4 5">
    <name type="scientific">Polyplosphaeria fusca</name>
    <dbReference type="NCBI Taxonomy" id="682080"/>
    <lineage>
        <taxon>Eukaryota</taxon>
        <taxon>Fungi</taxon>
        <taxon>Dikarya</taxon>
        <taxon>Ascomycota</taxon>
        <taxon>Pezizomycotina</taxon>
        <taxon>Dothideomycetes</taxon>
        <taxon>Pleosporomycetidae</taxon>
        <taxon>Pleosporales</taxon>
        <taxon>Tetraplosphaeriaceae</taxon>
        <taxon>Polyplosphaeria</taxon>
    </lineage>
</organism>
<feature type="compositionally biased region" description="Polar residues" evidence="2">
    <location>
        <begin position="72"/>
        <end position="88"/>
    </location>
</feature>
<feature type="compositionally biased region" description="Acidic residues" evidence="2">
    <location>
        <begin position="266"/>
        <end position="284"/>
    </location>
</feature>
<dbReference type="Proteomes" id="UP000799444">
    <property type="component" value="Unassembled WGS sequence"/>
</dbReference>